<keyword evidence="1" id="KW-1133">Transmembrane helix</keyword>
<organism evidence="2 3">
    <name type="scientific">Cohnella endophytica</name>
    <dbReference type="NCBI Taxonomy" id="2419778"/>
    <lineage>
        <taxon>Bacteria</taxon>
        <taxon>Bacillati</taxon>
        <taxon>Bacillota</taxon>
        <taxon>Bacilli</taxon>
        <taxon>Bacillales</taxon>
        <taxon>Paenibacillaceae</taxon>
        <taxon>Cohnella</taxon>
    </lineage>
</organism>
<dbReference type="OrthoDB" id="2941182at2"/>
<feature type="transmembrane region" description="Helical" evidence="1">
    <location>
        <begin position="89"/>
        <end position="111"/>
    </location>
</feature>
<reference evidence="2 3" key="1">
    <citation type="submission" date="2018-10" db="EMBL/GenBank/DDBJ databases">
        <title>Cohnella sp. M2MS4P-1, whole genome shotgun sequence.</title>
        <authorList>
            <person name="Tuo L."/>
        </authorList>
    </citation>
    <scope>NUCLEOTIDE SEQUENCE [LARGE SCALE GENOMIC DNA]</scope>
    <source>
        <strain evidence="2 3">M2MS4P-1</strain>
    </source>
</reference>
<dbReference type="Proteomes" id="UP000282076">
    <property type="component" value="Unassembled WGS sequence"/>
</dbReference>
<keyword evidence="1" id="KW-0472">Membrane</keyword>
<comment type="caution">
    <text evidence="2">The sequence shown here is derived from an EMBL/GenBank/DDBJ whole genome shotgun (WGS) entry which is preliminary data.</text>
</comment>
<evidence type="ECO:0000256" key="1">
    <source>
        <dbReference type="SAM" id="Phobius"/>
    </source>
</evidence>
<feature type="transmembrane region" description="Helical" evidence="1">
    <location>
        <begin position="58"/>
        <end position="77"/>
    </location>
</feature>
<dbReference type="PANTHER" id="PTHR39164:SF1">
    <property type="entry name" value="PROTEIN CCDC"/>
    <property type="match status" value="1"/>
</dbReference>
<evidence type="ECO:0000313" key="3">
    <source>
        <dbReference type="Proteomes" id="UP000282076"/>
    </source>
</evidence>
<sequence length="158" mass="18221">MNPSFYATILLIAALVIWRRSRAMFRPIRGSGLRLLIPLLFILPSLALILNPKAYLEAWEWLAALGVGIVLSLPLIWTTNYERREDQQIYAVKNMGFIASFLGVLIVRFALRSYIEGLSQEQMSALFMIVAYGYILPWRLVSYYKFRKIYAQKPAVVE</sequence>
<dbReference type="Pfam" id="PF07301">
    <property type="entry name" value="DUF1453"/>
    <property type="match status" value="1"/>
</dbReference>
<dbReference type="EMBL" id="RBZM01000011">
    <property type="protein sequence ID" value="RKP47366.1"/>
    <property type="molecule type" value="Genomic_DNA"/>
</dbReference>
<feature type="transmembrane region" description="Helical" evidence="1">
    <location>
        <begin position="6"/>
        <end position="21"/>
    </location>
</feature>
<keyword evidence="1" id="KW-0812">Transmembrane</keyword>
<proteinExistence type="predicted"/>
<feature type="transmembrane region" description="Helical" evidence="1">
    <location>
        <begin position="123"/>
        <end position="141"/>
    </location>
</feature>
<keyword evidence="3" id="KW-1185">Reference proteome</keyword>
<protein>
    <submittedName>
        <fullName evidence="2">Cytochrome c biogenesis protein CcdC</fullName>
    </submittedName>
</protein>
<name>A0A494XFS2_9BACL</name>
<dbReference type="AlphaFoldDB" id="A0A494XFS2"/>
<accession>A0A494XFS2</accession>
<gene>
    <name evidence="2" type="ORF">D7Z26_24040</name>
</gene>
<feature type="transmembrane region" description="Helical" evidence="1">
    <location>
        <begin position="33"/>
        <end position="52"/>
    </location>
</feature>
<dbReference type="InterPro" id="IPR031306">
    <property type="entry name" value="CcdC"/>
</dbReference>
<dbReference type="InterPro" id="IPR058247">
    <property type="entry name" value="DUF1453"/>
</dbReference>
<dbReference type="RefSeq" id="WP_120979564.1">
    <property type="nucleotide sequence ID" value="NZ_RBZM01000011.1"/>
</dbReference>
<evidence type="ECO:0000313" key="2">
    <source>
        <dbReference type="EMBL" id="RKP47366.1"/>
    </source>
</evidence>
<dbReference type="PANTHER" id="PTHR39164">
    <property type="entry name" value="PROTEIN CCDC"/>
    <property type="match status" value="1"/>
</dbReference>
<dbReference type="PIRSF" id="PIRSF021441">
    <property type="entry name" value="DUF1453"/>
    <property type="match status" value="1"/>
</dbReference>